<keyword evidence="2" id="KW-1185">Reference proteome</keyword>
<gene>
    <name evidence="1" type="ORF">OLC1_LOCUS6912</name>
</gene>
<dbReference type="EMBL" id="OX459119">
    <property type="protein sequence ID" value="CAI9096077.1"/>
    <property type="molecule type" value="Genomic_DNA"/>
</dbReference>
<evidence type="ECO:0000313" key="1">
    <source>
        <dbReference type="EMBL" id="CAI9096077.1"/>
    </source>
</evidence>
<reference evidence="1" key="1">
    <citation type="submission" date="2023-03" db="EMBL/GenBank/DDBJ databases">
        <authorList>
            <person name="Julca I."/>
        </authorList>
    </citation>
    <scope>NUCLEOTIDE SEQUENCE</scope>
</reference>
<dbReference type="AlphaFoldDB" id="A0AAV1CNG4"/>
<organism evidence="1 2">
    <name type="scientific">Oldenlandia corymbosa var. corymbosa</name>
    <dbReference type="NCBI Taxonomy" id="529605"/>
    <lineage>
        <taxon>Eukaryota</taxon>
        <taxon>Viridiplantae</taxon>
        <taxon>Streptophyta</taxon>
        <taxon>Embryophyta</taxon>
        <taxon>Tracheophyta</taxon>
        <taxon>Spermatophyta</taxon>
        <taxon>Magnoliopsida</taxon>
        <taxon>eudicotyledons</taxon>
        <taxon>Gunneridae</taxon>
        <taxon>Pentapetalae</taxon>
        <taxon>asterids</taxon>
        <taxon>lamiids</taxon>
        <taxon>Gentianales</taxon>
        <taxon>Rubiaceae</taxon>
        <taxon>Rubioideae</taxon>
        <taxon>Spermacoceae</taxon>
        <taxon>Hedyotis-Oldenlandia complex</taxon>
        <taxon>Oldenlandia</taxon>
    </lineage>
</organism>
<protein>
    <submittedName>
        <fullName evidence="1">OLC1v1032148C1</fullName>
    </submittedName>
</protein>
<proteinExistence type="predicted"/>
<evidence type="ECO:0000313" key="2">
    <source>
        <dbReference type="Proteomes" id="UP001161247"/>
    </source>
</evidence>
<dbReference type="Proteomes" id="UP001161247">
    <property type="component" value="Chromosome 2"/>
</dbReference>
<sequence length="83" mass="9366">MKARPQELPWWNIGNSYAVHGIECLGDGLADLVEQGLGVFLKARPEAKEGTIGKDLADSFNLPLSFIPLYLRFNKCWIHLIRI</sequence>
<accession>A0AAV1CNG4</accession>
<name>A0AAV1CNG4_OLDCO</name>